<sequence length="281" mass="32002">MVAVQPPLNLDLLLPAPGLIGNLFHVKVGCHAGDNHFEVFAVHRSVLHSVDVFVELYSGQAPNLLQMKPDQDGKVDVDWPAEAYCVGCTVGDRGFQAALTGMVLDCTEKIADCPNGAFVYTSYKGTERWCSARELMLDAFVWKVDNSWQSVEDMKGGYHETFRKILFQSRLVYPFEPDLTTTGFSGYCLTDAVYKNNDYEALRQVVVNVWMWKANERWDGVEDMDCLFEHNDWINYRTMFAADICAALLRVCPIPGQEVATREKKPWEDPEKYYEKSIELE</sequence>
<keyword evidence="2" id="KW-1185">Reference proteome</keyword>
<dbReference type="Proteomes" id="UP000799754">
    <property type="component" value="Unassembled WGS sequence"/>
</dbReference>
<dbReference type="EMBL" id="MU006737">
    <property type="protein sequence ID" value="KAF2623408.1"/>
    <property type="molecule type" value="Genomic_DNA"/>
</dbReference>
<evidence type="ECO:0000313" key="2">
    <source>
        <dbReference type="Proteomes" id="UP000799754"/>
    </source>
</evidence>
<evidence type="ECO:0000313" key="1">
    <source>
        <dbReference type="EMBL" id="KAF2623408.1"/>
    </source>
</evidence>
<reference evidence="1" key="1">
    <citation type="journal article" date="2020" name="Stud. Mycol.">
        <title>101 Dothideomycetes genomes: a test case for predicting lifestyles and emergence of pathogens.</title>
        <authorList>
            <person name="Haridas S."/>
            <person name="Albert R."/>
            <person name="Binder M."/>
            <person name="Bloem J."/>
            <person name="Labutti K."/>
            <person name="Salamov A."/>
            <person name="Andreopoulos B."/>
            <person name="Baker S."/>
            <person name="Barry K."/>
            <person name="Bills G."/>
            <person name="Bluhm B."/>
            <person name="Cannon C."/>
            <person name="Castanera R."/>
            <person name="Culley D."/>
            <person name="Daum C."/>
            <person name="Ezra D."/>
            <person name="Gonzalez J."/>
            <person name="Henrissat B."/>
            <person name="Kuo A."/>
            <person name="Liang C."/>
            <person name="Lipzen A."/>
            <person name="Lutzoni F."/>
            <person name="Magnuson J."/>
            <person name="Mondo S."/>
            <person name="Nolan M."/>
            <person name="Ohm R."/>
            <person name="Pangilinan J."/>
            <person name="Park H.-J."/>
            <person name="Ramirez L."/>
            <person name="Alfaro M."/>
            <person name="Sun H."/>
            <person name="Tritt A."/>
            <person name="Yoshinaga Y."/>
            <person name="Zwiers L.-H."/>
            <person name="Turgeon B."/>
            <person name="Goodwin S."/>
            <person name="Spatafora J."/>
            <person name="Crous P."/>
            <person name="Grigoriev I."/>
        </authorList>
    </citation>
    <scope>NUCLEOTIDE SEQUENCE</scope>
    <source>
        <strain evidence="1">CBS 525.71</strain>
    </source>
</reference>
<gene>
    <name evidence="1" type="ORF">BU25DRAFT_424920</name>
</gene>
<comment type="caution">
    <text evidence="1">The sequence shown here is derived from an EMBL/GenBank/DDBJ whole genome shotgun (WGS) entry which is preliminary data.</text>
</comment>
<accession>A0ACB6RQK2</accession>
<name>A0ACB6RQK2_9PLEO</name>
<proteinExistence type="predicted"/>
<organism evidence="1 2">
    <name type="scientific">Macroventuria anomochaeta</name>
    <dbReference type="NCBI Taxonomy" id="301207"/>
    <lineage>
        <taxon>Eukaryota</taxon>
        <taxon>Fungi</taxon>
        <taxon>Dikarya</taxon>
        <taxon>Ascomycota</taxon>
        <taxon>Pezizomycotina</taxon>
        <taxon>Dothideomycetes</taxon>
        <taxon>Pleosporomycetidae</taxon>
        <taxon>Pleosporales</taxon>
        <taxon>Pleosporineae</taxon>
        <taxon>Didymellaceae</taxon>
        <taxon>Macroventuria</taxon>
    </lineage>
</organism>
<protein>
    <submittedName>
        <fullName evidence="1">Uncharacterized protein</fullName>
    </submittedName>
</protein>